<protein>
    <recommendedName>
        <fullName evidence="3">Cupin domain-containing protein</fullName>
    </recommendedName>
</protein>
<dbReference type="InterPro" id="IPR011051">
    <property type="entry name" value="RmlC_Cupin_sf"/>
</dbReference>
<dbReference type="SUPFAM" id="SSF51182">
    <property type="entry name" value="RmlC-like cupins"/>
    <property type="match status" value="1"/>
</dbReference>
<dbReference type="EMBL" id="DWUX01000219">
    <property type="protein sequence ID" value="HJD40860.1"/>
    <property type="molecule type" value="Genomic_DNA"/>
</dbReference>
<name>A0A9D2U4Z0_9FIRM</name>
<organism evidence="1 2">
    <name type="scientific">Candidatus Blautia stercoripullorum</name>
    <dbReference type="NCBI Taxonomy" id="2838502"/>
    <lineage>
        <taxon>Bacteria</taxon>
        <taxon>Bacillati</taxon>
        <taxon>Bacillota</taxon>
        <taxon>Clostridia</taxon>
        <taxon>Lachnospirales</taxon>
        <taxon>Lachnospiraceae</taxon>
        <taxon>Blautia</taxon>
    </lineage>
</organism>
<evidence type="ECO:0008006" key="3">
    <source>
        <dbReference type="Google" id="ProtNLM"/>
    </source>
</evidence>
<accession>A0A9D2U4Z0</accession>
<comment type="caution">
    <text evidence="1">The sequence shown here is derived from an EMBL/GenBank/DDBJ whole genome shotgun (WGS) entry which is preliminary data.</text>
</comment>
<proteinExistence type="predicted"/>
<gene>
    <name evidence="1" type="ORF">H9913_12655</name>
</gene>
<evidence type="ECO:0000313" key="1">
    <source>
        <dbReference type="EMBL" id="HJD40860.1"/>
    </source>
</evidence>
<dbReference type="Proteomes" id="UP000823850">
    <property type="component" value="Unassembled WGS sequence"/>
</dbReference>
<evidence type="ECO:0000313" key="2">
    <source>
        <dbReference type="Proteomes" id="UP000823850"/>
    </source>
</evidence>
<reference evidence="1" key="2">
    <citation type="submission" date="2021-04" db="EMBL/GenBank/DDBJ databases">
        <authorList>
            <person name="Gilroy R."/>
        </authorList>
    </citation>
    <scope>NUCLEOTIDE SEQUENCE</scope>
    <source>
        <strain evidence="1">ChiW19-6364</strain>
    </source>
</reference>
<sequence>MTKRKWEHLIISPDYVPPVLDDIRDDKGDIKTGRTLGQTYSSSDLFPDCKVNMSLSWFYEIPNKNPYVDEHVHDVDELVFFMPSFNDREDDVNAQWGEADFYIEGEPYTITRNTCIYCPAGVKHCPIVYKKIVRPHCFMTILLDSEYVREQAGKIVKNIGGKFVEAGEVKR</sequence>
<dbReference type="AlphaFoldDB" id="A0A9D2U4Z0"/>
<reference evidence="1" key="1">
    <citation type="journal article" date="2021" name="PeerJ">
        <title>Extensive microbial diversity within the chicken gut microbiome revealed by metagenomics and culture.</title>
        <authorList>
            <person name="Gilroy R."/>
            <person name="Ravi A."/>
            <person name="Getino M."/>
            <person name="Pursley I."/>
            <person name="Horton D.L."/>
            <person name="Alikhan N.F."/>
            <person name="Baker D."/>
            <person name="Gharbi K."/>
            <person name="Hall N."/>
            <person name="Watson M."/>
            <person name="Adriaenssens E.M."/>
            <person name="Foster-Nyarko E."/>
            <person name="Jarju S."/>
            <person name="Secka A."/>
            <person name="Antonio M."/>
            <person name="Oren A."/>
            <person name="Chaudhuri R.R."/>
            <person name="La Ragione R."/>
            <person name="Hildebrand F."/>
            <person name="Pallen M.J."/>
        </authorList>
    </citation>
    <scope>NUCLEOTIDE SEQUENCE</scope>
    <source>
        <strain evidence="1">ChiW19-6364</strain>
    </source>
</reference>